<evidence type="ECO:0000313" key="1">
    <source>
        <dbReference type="EMBL" id="AUR82535.1"/>
    </source>
</evidence>
<proteinExistence type="predicted"/>
<accession>A0A2I7QM94</accession>
<sequence length="84" mass="9504">MNLYSIKGRSDRFLCVTETSYRAVWLNSNVFSLKNLNAPGAIWLPTTLASCNSIADPDGYTLVEEDKTLEELVEYLRMLELLEG</sequence>
<reference evidence="1 2" key="1">
    <citation type="submission" date="2017-11" db="EMBL/GenBank/DDBJ databases">
        <title>A major lineage of nontailed dsDNA viruses as unrecognized killers of marine bacteria.</title>
        <authorList>
            <person name="Kauffman K.M."/>
            <person name="Hussain F.A."/>
            <person name="Yang J."/>
            <person name="Arevalo P."/>
            <person name="Brown J.M."/>
            <person name="Chang W.K."/>
            <person name="VanInsberghe D."/>
            <person name="Elsherbini J."/>
            <person name="Cutler M.B."/>
            <person name="Kelly L."/>
            <person name="Polz M.F."/>
        </authorList>
    </citation>
    <scope>NUCLEOTIDE SEQUENCE [LARGE SCALE GENOMIC DNA]</scope>
</reference>
<organism evidence="1 2">
    <name type="scientific">Vibrio phage 1.025.O._10N.222.46.B6</name>
    <dbReference type="NCBI Taxonomy" id="1881420"/>
    <lineage>
        <taxon>Viruses</taxon>
        <taxon>Duplodnaviria</taxon>
        <taxon>Heunggongvirae</taxon>
        <taxon>Uroviricota</taxon>
        <taxon>Caudoviricetes</taxon>
        <taxon>Schitoviridae</taxon>
        <taxon>Pontosvirinae</taxon>
        <taxon>Nahantvirus</taxon>
        <taxon>Nahantvirus 49C7</taxon>
    </lineage>
</organism>
<evidence type="ECO:0000313" key="2">
    <source>
        <dbReference type="Proteomes" id="UP000269377"/>
    </source>
</evidence>
<name>A0A2I7QM94_9CAUD</name>
<gene>
    <name evidence="1" type="ORF">NVP1025O_052</name>
</gene>
<protein>
    <submittedName>
        <fullName evidence="1">Uncharacterized protein</fullName>
    </submittedName>
</protein>
<dbReference type="Proteomes" id="UP000269377">
    <property type="component" value="Segment"/>
</dbReference>
<dbReference type="EMBL" id="MG592409">
    <property type="protein sequence ID" value="AUR82535.1"/>
    <property type="molecule type" value="Genomic_DNA"/>
</dbReference>